<evidence type="ECO:0000256" key="1">
    <source>
        <dbReference type="ARBA" id="ARBA00005113"/>
    </source>
</evidence>
<organism evidence="8">
    <name type="scientific">candidate division WOR-3 bacterium</name>
    <dbReference type="NCBI Taxonomy" id="2052148"/>
    <lineage>
        <taxon>Bacteria</taxon>
        <taxon>Bacteria division WOR-3</taxon>
    </lineage>
</organism>
<dbReference type="GO" id="GO:0005737">
    <property type="term" value="C:cytoplasm"/>
    <property type="evidence" value="ECO:0007669"/>
    <property type="project" value="InterPro"/>
</dbReference>
<dbReference type="NCBIfam" id="NF006871">
    <property type="entry name" value="PRK09367.1"/>
    <property type="match status" value="1"/>
</dbReference>
<dbReference type="InterPro" id="IPR024083">
    <property type="entry name" value="Fumarase/histidase_N"/>
</dbReference>
<dbReference type="EMBL" id="DSLG01000004">
    <property type="protein sequence ID" value="HEA87041.1"/>
    <property type="molecule type" value="Genomic_DNA"/>
</dbReference>
<evidence type="ECO:0000256" key="7">
    <source>
        <dbReference type="RuleBase" id="RU003954"/>
    </source>
</evidence>
<dbReference type="Pfam" id="PF00221">
    <property type="entry name" value="Lyase_aromatic"/>
    <property type="match status" value="1"/>
</dbReference>
<evidence type="ECO:0000256" key="3">
    <source>
        <dbReference type="ARBA" id="ARBA00022808"/>
    </source>
</evidence>
<comment type="caution">
    <text evidence="8">The sequence shown here is derived from an EMBL/GenBank/DDBJ whole genome shotgun (WGS) entry which is preliminary data.</text>
</comment>
<comment type="pathway">
    <text evidence="1">Amino-acid degradation; L-histidine degradation into L-glutamate; N-formimidoyl-L-glutamate from L-histidine: step 1/3.</text>
</comment>
<dbReference type="GO" id="GO:0019556">
    <property type="term" value="P:L-histidine catabolic process to glutamate and formamide"/>
    <property type="evidence" value="ECO:0007669"/>
    <property type="project" value="UniProtKB-UniPathway"/>
</dbReference>
<name>A0A7C1SD11_UNCW3</name>
<dbReference type="AlphaFoldDB" id="A0A7C1SD11"/>
<dbReference type="InterPro" id="IPR001106">
    <property type="entry name" value="Aromatic_Lyase"/>
</dbReference>
<evidence type="ECO:0000313" key="8">
    <source>
        <dbReference type="EMBL" id="HEA87041.1"/>
    </source>
</evidence>
<comment type="similarity">
    <text evidence="7">Belongs to the PAL/histidase family.</text>
</comment>
<reference evidence="8" key="1">
    <citation type="journal article" date="2020" name="mSystems">
        <title>Genome- and Community-Level Interaction Insights into Carbon Utilization and Element Cycling Functions of Hydrothermarchaeota in Hydrothermal Sediment.</title>
        <authorList>
            <person name="Zhou Z."/>
            <person name="Liu Y."/>
            <person name="Xu W."/>
            <person name="Pan J."/>
            <person name="Luo Z.H."/>
            <person name="Li M."/>
        </authorList>
    </citation>
    <scope>NUCLEOTIDE SEQUENCE [LARGE SCALE GENOMIC DNA]</scope>
    <source>
        <strain evidence="8">SpSt-265</strain>
        <strain evidence="9">SpSt-465</strain>
    </source>
</reference>
<keyword evidence="4 7" id="KW-0456">Lyase</keyword>
<dbReference type="NCBIfam" id="TIGR01225">
    <property type="entry name" value="hutH"/>
    <property type="match status" value="1"/>
</dbReference>
<dbReference type="SUPFAM" id="SSF48557">
    <property type="entry name" value="L-aspartase-like"/>
    <property type="match status" value="1"/>
</dbReference>
<evidence type="ECO:0000256" key="6">
    <source>
        <dbReference type="NCBIfam" id="TIGR01225"/>
    </source>
</evidence>
<protein>
    <recommendedName>
        <fullName evidence="2 6">Histidine ammonia-lyase</fullName>
        <ecNumber evidence="2 6">4.3.1.3</ecNumber>
    </recommendedName>
</protein>
<dbReference type="InterPro" id="IPR008948">
    <property type="entry name" value="L-Aspartase-like"/>
</dbReference>
<dbReference type="EMBL" id="DSTU01000005">
    <property type="protein sequence ID" value="HFJ53876.1"/>
    <property type="molecule type" value="Genomic_DNA"/>
</dbReference>
<dbReference type="InterPro" id="IPR005921">
    <property type="entry name" value="HutH"/>
</dbReference>
<proteinExistence type="inferred from homology"/>
<dbReference type="GO" id="GO:0004397">
    <property type="term" value="F:histidine ammonia-lyase activity"/>
    <property type="evidence" value="ECO:0007669"/>
    <property type="project" value="UniProtKB-UniRule"/>
</dbReference>
<dbReference type="UniPathway" id="UPA00379">
    <property type="reaction ID" value="UER00549"/>
</dbReference>
<accession>A0A7C1SD11</accession>
<dbReference type="CDD" id="cd00332">
    <property type="entry name" value="PAL-HAL"/>
    <property type="match status" value="1"/>
</dbReference>
<evidence type="ECO:0000313" key="9">
    <source>
        <dbReference type="EMBL" id="HFJ53876.1"/>
    </source>
</evidence>
<gene>
    <name evidence="8" type="primary">hutH</name>
    <name evidence="8" type="ORF">ENP94_03415</name>
    <name evidence="9" type="ORF">ENS16_04215</name>
</gene>
<dbReference type="Gene3D" id="1.20.200.10">
    <property type="entry name" value="Fumarase/aspartase (Central domain)"/>
    <property type="match status" value="1"/>
</dbReference>
<sequence>MAVMLDGKTLKIEDLVRVARNREPVELTPAARERITRCRQFVEDKIAARAVMYGITTGIGELSEVILTPEQTRQFQRYLVYSHSAGCGDPLPEEVVRAAICSRINVLANGNSGIRLKVVETLIAMLNRGVTPVVFDRGSVGACGDLSPMSQMALVLLGEGEAFYQGKRLSGAEALRAAGIEPIQFEARDGLATINGSNMTAGWGALQLFDTDRFLKTSEIAAALTLEVLNANMAAYDERIHKARGYPGAITSAKNIRRLTENSEMLRQPGKKVQDAYSLRSTPQVVGGARDALNWAKQMFETELNGVGDNPLFFPDDQAYLTGANFQGTPLALALDLVGSSITMIAVLSERRTNRLLNRNLSVGLPAFLTKGAGMFSGLMLTQYTQGMLICENRILSAPAATGSIPAAADQEDFVSMSFTSARKTSQILENAWFVIAIELLSGAQAVEFRKPLKLGTGTQVAYELIRRTVPKLEEDRPLQYDINRLTELVRSGELLSVVESAIGPLE</sequence>
<comment type="catalytic activity">
    <reaction evidence="5">
        <text>L-histidine = trans-urocanate + NH4(+)</text>
        <dbReference type="Rhea" id="RHEA:21232"/>
        <dbReference type="ChEBI" id="CHEBI:17771"/>
        <dbReference type="ChEBI" id="CHEBI:28938"/>
        <dbReference type="ChEBI" id="CHEBI:57595"/>
        <dbReference type="EC" id="4.3.1.3"/>
    </reaction>
</comment>
<keyword evidence="3" id="KW-0369">Histidine metabolism</keyword>
<evidence type="ECO:0000256" key="4">
    <source>
        <dbReference type="ARBA" id="ARBA00023239"/>
    </source>
</evidence>
<dbReference type="GO" id="GO:0019557">
    <property type="term" value="P:L-histidine catabolic process to glutamate and formate"/>
    <property type="evidence" value="ECO:0007669"/>
    <property type="project" value="UniProtKB-UniPathway"/>
</dbReference>
<dbReference type="FunFam" id="1.10.275.10:FF:000005">
    <property type="entry name" value="Histidine ammonia-lyase"/>
    <property type="match status" value="1"/>
</dbReference>
<dbReference type="PANTHER" id="PTHR10362">
    <property type="entry name" value="HISTIDINE AMMONIA-LYASE"/>
    <property type="match status" value="1"/>
</dbReference>
<dbReference type="Gene3D" id="1.10.275.10">
    <property type="entry name" value="Fumarase/aspartase (N-terminal domain)"/>
    <property type="match status" value="1"/>
</dbReference>
<evidence type="ECO:0000256" key="5">
    <source>
        <dbReference type="ARBA" id="ARBA00049269"/>
    </source>
</evidence>
<evidence type="ECO:0000256" key="2">
    <source>
        <dbReference type="ARBA" id="ARBA00012994"/>
    </source>
</evidence>
<dbReference type="EC" id="4.3.1.3" evidence="2 6"/>